<dbReference type="InterPro" id="IPR021109">
    <property type="entry name" value="Peptidase_aspartic_dom_sf"/>
</dbReference>
<dbReference type="GO" id="GO:0006508">
    <property type="term" value="P:proteolysis"/>
    <property type="evidence" value="ECO:0007669"/>
    <property type="project" value="UniProtKB-KW"/>
</dbReference>
<evidence type="ECO:0000313" key="2">
    <source>
        <dbReference type="Proteomes" id="UP000255326"/>
    </source>
</evidence>
<dbReference type="EMBL" id="QQAY01000015">
    <property type="protein sequence ID" value="RDI39171.1"/>
    <property type="molecule type" value="Genomic_DNA"/>
</dbReference>
<dbReference type="GO" id="GO:0008233">
    <property type="term" value="F:peptidase activity"/>
    <property type="evidence" value="ECO:0007669"/>
    <property type="project" value="UniProtKB-KW"/>
</dbReference>
<protein>
    <submittedName>
        <fullName evidence="1">Aspartyl protease</fullName>
    </submittedName>
</protein>
<evidence type="ECO:0000313" key="1">
    <source>
        <dbReference type="EMBL" id="RDI39171.1"/>
    </source>
</evidence>
<dbReference type="AlphaFoldDB" id="A0A370G5R8"/>
<name>A0A370G5R8_9BACI</name>
<dbReference type="Pfam" id="PF13650">
    <property type="entry name" value="Asp_protease_2"/>
    <property type="match status" value="1"/>
</dbReference>
<dbReference type="RefSeq" id="WP_114746777.1">
    <property type="nucleotide sequence ID" value="NZ_QQAY01000015.1"/>
</dbReference>
<dbReference type="Gene3D" id="2.40.70.10">
    <property type="entry name" value="Acid Proteases"/>
    <property type="match status" value="2"/>
</dbReference>
<organism evidence="1 2">
    <name type="scientific">Falsibacillus pallidus</name>
    <dbReference type="NCBI Taxonomy" id="493781"/>
    <lineage>
        <taxon>Bacteria</taxon>
        <taxon>Bacillati</taxon>
        <taxon>Bacillota</taxon>
        <taxon>Bacilli</taxon>
        <taxon>Bacillales</taxon>
        <taxon>Bacillaceae</taxon>
        <taxon>Falsibacillus</taxon>
    </lineage>
</organism>
<accession>A0A370G5R8</accession>
<keyword evidence="2" id="KW-1185">Reference proteome</keyword>
<dbReference type="Proteomes" id="UP000255326">
    <property type="component" value="Unassembled WGS sequence"/>
</dbReference>
<reference evidence="1 2" key="1">
    <citation type="submission" date="2018-07" db="EMBL/GenBank/DDBJ databases">
        <title>Genomic Encyclopedia of Type Strains, Phase IV (KMG-IV): sequencing the most valuable type-strain genomes for metagenomic binning, comparative biology and taxonomic classification.</title>
        <authorList>
            <person name="Goeker M."/>
        </authorList>
    </citation>
    <scope>NUCLEOTIDE SEQUENCE [LARGE SCALE GENOMIC DNA]</scope>
    <source>
        <strain evidence="1 2">DSM 25281</strain>
    </source>
</reference>
<proteinExistence type="predicted"/>
<comment type="caution">
    <text evidence="1">The sequence shown here is derived from an EMBL/GenBank/DDBJ whole genome shotgun (WGS) entry which is preliminary data.</text>
</comment>
<dbReference type="OrthoDB" id="2812760at2"/>
<gene>
    <name evidence="1" type="ORF">DFR59_11578</name>
</gene>
<dbReference type="CDD" id="cd05483">
    <property type="entry name" value="retropepsin_like_bacteria"/>
    <property type="match status" value="1"/>
</dbReference>
<dbReference type="InterPro" id="IPR034122">
    <property type="entry name" value="Retropepsin-like_bacterial"/>
</dbReference>
<dbReference type="SUPFAM" id="SSF50630">
    <property type="entry name" value="Acid proteases"/>
    <property type="match status" value="1"/>
</dbReference>
<keyword evidence="1" id="KW-0378">Hydrolase</keyword>
<sequence length="381" mass="42585">MDHFDAWERFNFTENDVYSNEEKEFASVLKFIIEGSDLSAIERLKPLFKESQTPQIRSCSAELLFNLYFNRGDWPELNQLGLLDDPAIDESSRQIAKACLQVEPVAFSFPPTSVDIPMELSLSGSPTVDVFINGRKKRVWLDTGAGMTVISSSLAVDCGIEVGRGSGIEVGSSTDKSMETDLAFIESIKIDGLSILRQPALVLSDEMLTIANPKTGEQIVIDGILGWDLMLHLCIELDYLRKKVRIEEPVQNADGENNLFFCGYPIVKVMAEDQSTLYFGLDTGANKTYFGSPLLSKVNGLELEKRTIHVGGIGEVKEVEIDSIKQLNLLLKDGQPITFYDVRKVLPDYAAFFKLDGVFGSDIAKDGRIFIDYYNRRIEFN</sequence>
<keyword evidence="1" id="KW-0645">Protease</keyword>